<sequence length="213" mass="23608">MYPHIEYTVLDPFVTDNQIDAASALAVELQVGGLCIPPYWVKKASREVAHTDVALLTIIGFPYGYQRTETKLAEMELAFADGATAIEVAINMSALKSQRINWIKAEVARFAHLVHAREAMLTMVADTDSLTNLELELFCKTCADAGADYIKIMSGYVPKAYSIEKLELALKYIPASVGVKVYTQMCTFQEVNNLLHIGIEKVSVPSLDFLKQQ</sequence>
<dbReference type="Proteomes" id="UP001168528">
    <property type="component" value="Unassembled WGS sequence"/>
</dbReference>
<evidence type="ECO:0000256" key="2">
    <source>
        <dbReference type="ARBA" id="ARBA00023270"/>
    </source>
</evidence>
<accession>A0ABT8R2Z6</accession>
<dbReference type="EMBL" id="JAUKPO010000001">
    <property type="protein sequence ID" value="MDO1445015.1"/>
    <property type="molecule type" value="Genomic_DNA"/>
</dbReference>
<protein>
    <submittedName>
        <fullName evidence="3">Deoxyribose-phosphate aldolase</fullName>
    </submittedName>
</protein>
<dbReference type="Gene3D" id="3.20.20.70">
    <property type="entry name" value="Aldolase class I"/>
    <property type="match status" value="1"/>
</dbReference>
<reference evidence="3" key="1">
    <citation type="submission" date="2023-07" db="EMBL/GenBank/DDBJ databases">
        <title>The genome sequence of Rhodocytophaga aerolata KACC 12507.</title>
        <authorList>
            <person name="Zhang X."/>
        </authorList>
    </citation>
    <scope>NUCLEOTIDE SEQUENCE</scope>
    <source>
        <strain evidence="3">KACC 12507</strain>
    </source>
</reference>
<comment type="caution">
    <text evidence="3">The sequence shown here is derived from an EMBL/GenBank/DDBJ whole genome shotgun (WGS) entry which is preliminary data.</text>
</comment>
<keyword evidence="2" id="KW-0704">Schiff base</keyword>
<dbReference type="SMART" id="SM01133">
    <property type="entry name" value="DeoC"/>
    <property type="match status" value="1"/>
</dbReference>
<organism evidence="3 4">
    <name type="scientific">Rhodocytophaga aerolata</name>
    <dbReference type="NCBI Taxonomy" id="455078"/>
    <lineage>
        <taxon>Bacteria</taxon>
        <taxon>Pseudomonadati</taxon>
        <taxon>Bacteroidota</taxon>
        <taxon>Cytophagia</taxon>
        <taxon>Cytophagales</taxon>
        <taxon>Rhodocytophagaceae</taxon>
        <taxon>Rhodocytophaga</taxon>
    </lineage>
</organism>
<gene>
    <name evidence="3" type="ORF">Q0590_02075</name>
</gene>
<proteinExistence type="predicted"/>
<name>A0ABT8R2Z6_9BACT</name>
<evidence type="ECO:0000313" key="4">
    <source>
        <dbReference type="Proteomes" id="UP001168528"/>
    </source>
</evidence>
<keyword evidence="4" id="KW-1185">Reference proteome</keyword>
<evidence type="ECO:0000256" key="1">
    <source>
        <dbReference type="ARBA" id="ARBA00022490"/>
    </source>
</evidence>
<dbReference type="InterPro" id="IPR013785">
    <property type="entry name" value="Aldolase_TIM"/>
</dbReference>
<dbReference type="InterPro" id="IPR011343">
    <property type="entry name" value="DeoC"/>
</dbReference>
<dbReference type="PANTHER" id="PTHR10889">
    <property type="entry name" value="DEOXYRIBOSE-PHOSPHATE ALDOLASE"/>
    <property type="match status" value="1"/>
</dbReference>
<dbReference type="SUPFAM" id="SSF51569">
    <property type="entry name" value="Aldolase"/>
    <property type="match status" value="1"/>
</dbReference>
<keyword evidence="1" id="KW-0963">Cytoplasm</keyword>
<dbReference type="PANTHER" id="PTHR10889:SF1">
    <property type="entry name" value="DEOXYRIBOSE-PHOSPHATE ALDOLASE"/>
    <property type="match status" value="1"/>
</dbReference>
<dbReference type="InterPro" id="IPR002915">
    <property type="entry name" value="DeoC/FbaB/LacD_aldolase"/>
</dbReference>
<evidence type="ECO:0000313" key="3">
    <source>
        <dbReference type="EMBL" id="MDO1445015.1"/>
    </source>
</evidence>
<dbReference type="RefSeq" id="WP_302035814.1">
    <property type="nucleotide sequence ID" value="NZ_JAUKPO010000001.1"/>
</dbReference>